<name>A0A558B394_9PSEU</name>
<dbReference type="Proteomes" id="UP000320011">
    <property type="component" value="Unassembled WGS sequence"/>
</dbReference>
<keyword evidence="1" id="KW-1133">Transmembrane helix</keyword>
<protein>
    <submittedName>
        <fullName evidence="2">Uncharacterized protein</fullName>
    </submittedName>
</protein>
<reference evidence="2 3" key="1">
    <citation type="submission" date="2019-07" db="EMBL/GenBank/DDBJ databases">
        <authorList>
            <person name="Duangmal K."/>
            <person name="Teo W.F.A."/>
        </authorList>
    </citation>
    <scope>NUCLEOTIDE SEQUENCE [LARGE SCALE GENOMIC DNA]</scope>
    <source>
        <strain evidence="2 3">TBRC 6029</strain>
    </source>
</reference>
<sequence length="68" mass="7580">MLARLSRRYRSRAGENEKRLAAALERSRTSHNTTTEGRGTRIDQSLLIFTLFPLAIPLTLLLKAAALA</sequence>
<feature type="transmembrane region" description="Helical" evidence="1">
    <location>
        <begin position="46"/>
        <end position="66"/>
    </location>
</feature>
<keyword evidence="1" id="KW-0472">Membrane</keyword>
<dbReference type="EMBL" id="VJWX01000401">
    <property type="protein sequence ID" value="TVT30981.1"/>
    <property type="molecule type" value="Genomic_DNA"/>
</dbReference>
<proteinExistence type="predicted"/>
<organism evidence="2 3">
    <name type="scientific">Amycolatopsis rhizosphaerae</name>
    <dbReference type="NCBI Taxonomy" id="2053003"/>
    <lineage>
        <taxon>Bacteria</taxon>
        <taxon>Bacillati</taxon>
        <taxon>Actinomycetota</taxon>
        <taxon>Actinomycetes</taxon>
        <taxon>Pseudonocardiales</taxon>
        <taxon>Pseudonocardiaceae</taxon>
        <taxon>Amycolatopsis</taxon>
    </lineage>
</organism>
<comment type="caution">
    <text evidence="2">The sequence shown here is derived from an EMBL/GenBank/DDBJ whole genome shotgun (WGS) entry which is preliminary data.</text>
</comment>
<gene>
    <name evidence="2" type="ORF">FNH05_28690</name>
</gene>
<dbReference type="RefSeq" id="WP_144591970.1">
    <property type="nucleotide sequence ID" value="NZ_VJWX01000401.1"/>
</dbReference>
<dbReference type="AlphaFoldDB" id="A0A558B394"/>
<reference evidence="2 3" key="2">
    <citation type="submission" date="2019-08" db="EMBL/GenBank/DDBJ databases">
        <title>Amycolatopsis acidicola sp. nov., isolated from peat swamp forest soil.</title>
        <authorList>
            <person name="Srisuk N."/>
        </authorList>
    </citation>
    <scope>NUCLEOTIDE SEQUENCE [LARGE SCALE GENOMIC DNA]</scope>
    <source>
        <strain evidence="2 3">TBRC 6029</strain>
    </source>
</reference>
<evidence type="ECO:0000256" key="1">
    <source>
        <dbReference type="SAM" id="Phobius"/>
    </source>
</evidence>
<evidence type="ECO:0000313" key="3">
    <source>
        <dbReference type="Proteomes" id="UP000320011"/>
    </source>
</evidence>
<keyword evidence="1" id="KW-0812">Transmembrane</keyword>
<accession>A0A558B394</accession>
<keyword evidence="3" id="KW-1185">Reference proteome</keyword>
<evidence type="ECO:0000313" key="2">
    <source>
        <dbReference type="EMBL" id="TVT30981.1"/>
    </source>
</evidence>